<accession>X1JNR4</accession>
<comment type="caution">
    <text evidence="1">The sequence shown here is derived from an EMBL/GenBank/DDBJ whole genome shotgun (WGS) entry which is preliminary data.</text>
</comment>
<dbReference type="AlphaFoldDB" id="X1JNR4"/>
<protein>
    <submittedName>
        <fullName evidence="1">Uncharacterized protein</fullName>
    </submittedName>
</protein>
<name>X1JNR4_9ZZZZ</name>
<evidence type="ECO:0000313" key="1">
    <source>
        <dbReference type="EMBL" id="GAH71428.1"/>
    </source>
</evidence>
<sequence>EIKYKQDKGPYTFYYSTIDLYNFTFRSFKSFRYDRFGKKLINLYHIDADDPLFEEIMILRKVDDSVDIEKATKEEEIFLCTFLGE</sequence>
<feature type="non-terminal residue" evidence="1">
    <location>
        <position position="1"/>
    </location>
</feature>
<dbReference type="EMBL" id="BARU01032467">
    <property type="protein sequence ID" value="GAH71428.1"/>
    <property type="molecule type" value="Genomic_DNA"/>
</dbReference>
<gene>
    <name evidence="1" type="ORF">S03H2_51202</name>
</gene>
<organism evidence="1">
    <name type="scientific">marine sediment metagenome</name>
    <dbReference type="NCBI Taxonomy" id="412755"/>
    <lineage>
        <taxon>unclassified sequences</taxon>
        <taxon>metagenomes</taxon>
        <taxon>ecological metagenomes</taxon>
    </lineage>
</organism>
<proteinExistence type="predicted"/>
<reference evidence="1" key="1">
    <citation type="journal article" date="2014" name="Front. Microbiol.">
        <title>High frequency of phylogenetically diverse reductive dehalogenase-homologous genes in deep subseafloor sedimentary metagenomes.</title>
        <authorList>
            <person name="Kawai M."/>
            <person name="Futagami T."/>
            <person name="Toyoda A."/>
            <person name="Takaki Y."/>
            <person name="Nishi S."/>
            <person name="Hori S."/>
            <person name="Arai W."/>
            <person name="Tsubouchi T."/>
            <person name="Morono Y."/>
            <person name="Uchiyama I."/>
            <person name="Ito T."/>
            <person name="Fujiyama A."/>
            <person name="Inagaki F."/>
            <person name="Takami H."/>
        </authorList>
    </citation>
    <scope>NUCLEOTIDE SEQUENCE</scope>
    <source>
        <strain evidence="1">Expedition CK06-06</strain>
    </source>
</reference>